<proteinExistence type="predicted"/>
<dbReference type="Gene3D" id="3.40.50.410">
    <property type="entry name" value="von Willebrand factor, type A domain"/>
    <property type="match status" value="1"/>
</dbReference>
<dbReference type="RefSeq" id="WP_377522671.1">
    <property type="nucleotide sequence ID" value="NZ_JBHTLD010000011.1"/>
</dbReference>
<dbReference type="InterPro" id="IPR002881">
    <property type="entry name" value="DUF58"/>
</dbReference>
<organism evidence="2 3">
    <name type="scientific">Pontibacter rugosus</name>
    <dbReference type="NCBI Taxonomy" id="1745966"/>
    <lineage>
        <taxon>Bacteria</taxon>
        <taxon>Pseudomonadati</taxon>
        <taxon>Bacteroidota</taxon>
        <taxon>Cytophagia</taxon>
        <taxon>Cytophagales</taxon>
        <taxon>Hymenobacteraceae</taxon>
        <taxon>Pontibacter</taxon>
    </lineage>
</organism>
<keyword evidence="3" id="KW-1185">Reference proteome</keyword>
<dbReference type="InterPro" id="IPR036465">
    <property type="entry name" value="vWFA_dom_sf"/>
</dbReference>
<reference evidence="3" key="1">
    <citation type="journal article" date="2019" name="Int. J. Syst. Evol. Microbiol.">
        <title>The Global Catalogue of Microorganisms (GCM) 10K type strain sequencing project: providing services to taxonomists for standard genome sequencing and annotation.</title>
        <authorList>
            <consortium name="The Broad Institute Genomics Platform"/>
            <consortium name="The Broad Institute Genome Sequencing Center for Infectious Disease"/>
            <person name="Wu L."/>
            <person name="Ma J."/>
        </authorList>
    </citation>
    <scope>NUCLEOTIDE SEQUENCE [LARGE SCALE GENOMIC DNA]</scope>
    <source>
        <strain evidence="3">JCM 31319</strain>
    </source>
</reference>
<dbReference type="EMBL" id="JBHTLD010000011">
    <property type="protein sequence ID" value="MFD1185075.1"/>
    <property type="molecule type" value="Genomic_DNA"/>
</dbReference>
<gene>
    <name evidence="2" type="ORF">ACFQ2O_02570</name>
</gene>
<accession>A0ABW3SNH4</accession>
<comment type="caution">
    <text evidence="2">The sequence shown here is derived from an EMBL/GenBank/DDBJ whole genome shotgun (WGS) entry which is preliminary data.</text>
</comment>
<dbReference type="PANTHER" id="PTHR33608">
    <property type="entry name" value="BLL2464 PROTEIN"/>
    <property type="match status" value="1"/>
</dbReference>
<evidence type="ECO:0000313" key="2">
    <source>
        <dbReference type="EMBL" id="MFD1185075.1"/>
    </source>
</evidence>
<dbReference type="SUPFAM" id="SSF53300">
    <property type="entry name" value="vWA-like"/>
    <property type="match status" value="1"/>
</dbReference>
<evidence type="ECO:0000313" key="3">
    <source>
        <dbReference type="Proteomes" id="UP001597094"/>
    </source>
</evidence>
<dbReference type="Pfam" id="PF01882">
    <property type="entry name" value="DUF58"/>
    <property type="match status" value="1"/>
</dbReference>
<protein>
    <submittedName>
        <fullName evidence="2">DUF58 domain-containing protein</fullName>
    </submittedName>
</protein>
<name>A0ABW3SNH4_9BACT</name>
<feature type="domain" description="DUF58" evidence="1">
    <location>
        <begin position="40"/>
        <end position="251"/>
    </location>
</feature>
<dbReference type="Proteomes" id="UP001597094">
    <property type="component" value="Unassembled WGS sequence"/>
</dbReference>
<dbReference type="PANTHER" id="PTHR33608:SF6">
    <property type="entry name" value="BLL2464 PROTEIN"/>
    <property type="match status" value="1"/>
</dbReference>
<evidence type="ECO:0000259" key="1">
    <source>
        <dbReference type="Pfam" id="PF01882"/>
    </source>
</evidence>
<sequence length="293" mass="33634">MKELVKKLRKYEIRIRKAITTQMQGDFHSVFKGTGLEFDDVRAYQYGDDVRSIDWNVSAKGHGTFVKTYREEKEQSVFLMLDVSASQTIGTGAQQKLDIGKEICGVLALSAARQQSQIGIICISDQKEKYIKPAKGIEQAYTIIKALNELVPKSRKTGLATGIKLTLDIIKRRSIILLLSDFIDNNYEKELSMLARRHDLIVLHLLDMREHKLPPMGIVPILDKESGQTLWLNTSSEEFRRSYHADYKNNQDNLMRLCQKYQANYLAIETDEDYVPQLVNLFRLRNKSTKKSA</sequence>